<evidence type="ECO:0000313" key="2">
    <source>
        <dbReference type="Proteomes" id="UP000032336"/>
    </source>
</evidence>
<gene>
    <name evidence="1" type="ORF">FEAC_13440</name>
</gene>
<comment type="caution">
    <text evidence="1">The sequence shown here is derived from an EMBL/GenBank/DDBJ whole genome shotgun (WGS) entry which is preliminary data.</text>
</comment>
<organism evidence="1 2">
    <name type="scientific">Ferrimicrobium acidiphilum DSM 19497</name>
    <dbReference type="NCBI Taxonomy" id="1121877"/>
    <lineage>
        <taxon>Bacteria</taxon>
        <taxon>Bacillati</taxon>
        <taxon>Actinomycetota</taxon>
        <taxon>Acidimicrobiia</taxon>
        <taxon>Acidimicrobiales</taxon>
        <taxon>Acidimicrobiaceae</taxon>
        <taxon>Ferrimicrobium</taxon>
    </lineage>
</organism>
<sequence length="209" mass="22847">MSETTEFNIGSEVICSDGTCGELRRVVVDPIARMLTHLVVEAKYRQRTGHLVPIDLVASSGSEIHLRCTIAQFEHLEDAEETQFMPGANGQWGYRQDQMMSHPYYGLGMGMSDGPQPITSDRVPVGEVEVRRGEHVHAVDGTIGQVQGLVIDPRDHHVTHVLLDEGHLWGKKRVAIPIGSVTGLLDGVQLNLTKDEVGSLPPVELADQG</sequence>
<evidence type="ECO:0008006" key="3">
    <source>
        <dbReference type="Google" id="ProtNLM"/>
    </source>
</evidence>
<reference evidence="1 2" key="1">
    <citation type="submission" date="2015-01" db="EMBL/GenBank/DDBJ databases">
        <title>Draft genome of the acidophilic iron oxidizer Ferrimicrobium acidiphilum strain T23.</title>
        <authorList>
            <person name="Poehlein A."/>
            <person name="Eisen S."/>
            <person name="Schloemann M."/>
            <person name="Johnson B.D."/>
            <person name="Daniel R."/>
            <person name="Muehling M."/>
        </authorList>
    </citation>
    <scope>NUCLEOTIDE SEQUENCE [LARGE SCALE GENOMIC DNA]</scope>
    <source>
        <strain evidence="1 2">T23</strain>
    </source>
</reference>
<dbReference type="Gene3D" id="2.30.30.240">
    <property type="entry name" value="PRC-barrel domain"/>
    <property type="match status" value="1"/>
</dbReference>
<dbReference type="SUPFAM" id="SSF50346">
    <property type="entry name" value="PRC-barrel domain"/>
    <property type="match status" value="1"/>
</dbReference>
<dbReference type="STRING" id="1121877.FEAC_13440"/>
<keyword evidence="2" id="KW-1185">Reference proteome</keyword>
<accession>A0A0D8FX49</accession>
<protein>
    <recommendedName>
        <fullName evidence="3">PRC-barrel domain protein</fullName>
    </recommendedName>
</protein>
<dbReference type="OrthoDB" id="510842at2"/>
<dbReference type="eggNOG" id="COG3861">
    <property type="taxonomic scope" value="Bacteria"/>
</dbReference>
<evidence type="ECO:0000313" key="1">
    <source>
        <dbReference type="EMBL" id="KJE76842.1"/>
    </source>
</evidence>
<dbReference type="GeneID" id="78372557"/>
<dbReference type="AlphaFoldDB" id="A0A0D8FX49"/>
<dbReference type="EMBL" id="JXUW01000010">
    <property type="protein sequence ID" value="KJE76842.1"/>
    <property type="molecule type" value="Genomic_DNA"/>
</dbReference>
<dbReference type="RefSeq" id="WP_052565854.1">
    <property type="nucleotide sequence ID" value="NZ_JQKF01000028.1"/>
</dbReference>
<name>A0A0D8FX49_9ACTN</name>
<dbReference type="InterPro" id="IPR011033">
    <property type="entry name" value="PRC_barrel-like_sf"/>
</dbReference>
<proteinExistence type="predicted"/>
<dbReference type="Proteomes" id="UP000032336">
    <property type="component" value="Unassembled WGS sequence"/>
</dbReference>